<dbReference type="PANTHER" id="PTHR11987">
    <property type="entry name" value="ALPHA-2,8-SIALYLTRANSFERASE"/>
    <property type="match status" value="1"/>
</dbReference>
<evidence type="ECO:0000256" key="7">
    <source>
        <dbReference type="ARBA" id="ARBA00022989"/>
    </source>
</evidence>
<protein>
    <submittedName>
        <fullName evidence="11">Uncharacterized protein</fullName>
    </submittedName>
</protein>
<evidence type="ECO:0000256" key="2">
    <source>
        <dbReference type="ARBA" id="ARBA00006003"/>
    </source>
</evidence>
<proteinExistence type="inferred from homology"/>
<evidence type="ECO:0000256" key="1">
    <source>
        <dbReference type="ARBA" id="ARBA00004323"/>
    </source>
</evidence>
<dbReference type="InterPro" id="IPR050943">
    <property type="entry name" value="Glycosyltr_29_Sialyltrsf"/>
</dbReference>
<accession>A0A7M7PJI4</accession>
<evidence type="ECO:0000313" key="11">
    <source>
        <dbReference type="EnsemblMetazoa" id="XP_030852428"/>
    </source>
</evidence>
<comment type="subcellular location">
    <subcellularLocation>
        <location evidence="1">Golgi apparatus membrane</location>
        <topology evidence="1">Single-pass type II membrane protein</topology>
    </subcellularLocation>
</comment>
<evidence type="ECO:0000256" key="3">
    <source>
        <dbReference type="ARBA" id="ARBA00022676"/>
    </source>
</evidence>
<evidence type="ECO:0000313" key="12">
    <source>
        <dbReference type="Proteomes" id="UP000007110"/>
    </source>
</evidence>
<dbReference type="GeneID" id="105447090"/>
<reference evidence="11" key="2">
    <citation type="submission" date="2021-01" db="UniProtKB">
        <authorList>
            <consortium name="EnsemblMetazoa"/>
        </authorList>
    </citation>
    <scope>IDENTIFICATION</scope>
</reference>
<dbReference type="EnsemblMetazoa" id="XM_030996568">
    <property type="protein sequence ID" value="XP_030852428"/>
    <property type="gene ID" value="LOC105447090"/>
</dbReference>
<dbReference type="AlphaFoldDB" id="A0A7M7PJI4"/>
<dbReference type="FunCoup" id="A0A7M7PJI4">
    <property type="interactions" value="115"/>
</dbReference>
<evidence type="ECO:0000256" key="4">
    <source>
        <dbReference type="ARBA" id="ARBA00022679"/>
    </source>
</evidence>
<evidence type="ECO:0000256" key="9">
    <source>
        <dbReference type="ARBA" id="ARBA00023136"/>
    </source>
</evidence>
<keyword evidence="4" id="KW-0808">Transferase</keyword>
<dbReference type="Proteomes" id="UP000007110">
    <property type="component" value="Unassembled WGS sequence"/>
</dbReference>
<keyword evidence="5" id="KW-0812">Transmembrane</keyword>
<dbReference type="RefSeq" id="XP_030852428.1">
    <property type="nucleotide sequence ID" value="XM_030996568.1"/>
</dbReference>
<dbReference type="GO" id="GO:0006491">
    <property type="term" value="P:N-glycan processing"/>
    <property type="evidence" value="ECO:0000318"/>
    <property type="project" value="GO_Central"/>
</dbReference>
<dbReference type="KEGG" id="spu:105447090"/>
<keyword evidence="7" id="KW-1133">Transmembrane helix</keyword>
<dbReference type="Pfam" id="PF00777">
    <property type="entry name" value="Glyco_transf_29"/>
    <property type="match status" value="1"/>
</dbReference>
<keyword evidence="9" id="KW-0472">Membrane</keyword>
<sequence length="464" mass="52856">MHLQIHSSMMKLYLPSMSNSFQRRMMSNNTGGLSRKRVFCFLLVLASSVMCYVIVTSPIPRLRSPTYLRHAYYTHANSLPGAEGHHNLSATEGKAEHTNCSCSNDFVLYDVDYDDGRTSAQNVTSKNHTTSKNLPVSHRLIPKKGKAIMNNSLTSHLWNFNEMGDQQLYLFENLLRQKWSANLTMIATLRQELAKYRSELDDNSQIILHQKNIRVGEAVKFVHSKNGKVMTKDVYKHLPKSSPNPQGTRYRSCAVVGNSGIMLNSSCGKDIDKHDYVFRCNLAPLSPFREDAGLKSNLTTMNPSMLFRNYQSLKNAASLKKFSDEISKYDGLIWIPCYSFSPHFPMSMKAISKYNRQSPRMVCGNPKHHKSVIDFWGERKLKHRLSTGFYLVTTALQLCDEVQLYGFWPFSARYGDDKSEVPYHYFDDITADAAIRVHSMDKEFSLLVQLHTLGILRLNVGSCS</sequence>
<evidence type="ECO:0000256" key="8">
    <source>
        <dbReference type="ARBA" id="ARBA00023034"/>
    </source>
</evidence>
<dbReference type="InterPro" id="IPR001675">
    <property type="entry name" value="Glyco_trans_29"/>
</dbReference>
<evidence type="ECO:0000256" key="6">
    <source>
        <dbReference type="ARBA" id="ARBA00022968"/>
    </source>
</evidence>
<keyword evidence="6" id="KW-0735">Signal-anchor</keyword>
<dbReference type="InParanoid" id="A0A7M7PJI4"/>
<dbReference type="GO" id="GO:0009311">
    <property type="term" value="P:oligosaccharide metabolic process"/>
    <property type="evidence" value="ECO:0000318"/>
    <property type="project" value="GO_Central"/>
</dbReference>
<keyword evidence="12" id="KW-1185">Reference proteome</keyword>
<evidence type="ECO:0000256" key="5">
    <source>
        <dbReference type="ARBA" id="ARBA00022692"/>
    </source>
</evidence>
<dbReference type="PANTHER" id="PTHR11987:SF54">
    <property type="entry name" value="ST8 ALPHA-N-ACETYL-NEURAMINIDE ALPHA-2,8-SIALYLTRANSFERASE 6"/>
    <property type="match status" value="1"/>
</dbReference>
<keyword evidence="8" id="KW-0333">Golgi apparatus</keyword>
<dbReference type="OrthoDB" id="10264956at2759"/>
<evidence type="ECO:0000256" key="10">
    <source>
        <dbReference type="ARBA" id="ARBA00023180"/>
    </source>
</evidence>
<reference evidence="12" key="1">
    <citation type="submission" date="2015-02" db="EMBL/GenBank/DDBJ databases">
        <title>Genome sequencing for Strongylocentrotus purpuratus.</title>
        <authorList>
            <person name="Murali S."/>
            <person name="Liu Y."/>
            <person name="Vee V."/>
            <person name="English A."/>
            <person name="Wang M."/>
            <person name="Skinner E."/>
            <person name="Han Y."/>
            <person name="Muzny D.M."/>
            <person name="Worley K.C."/>
            <person name="Gibbs R.A."/>
        </authorList>
    </citation>
    <scope>NUCLEOTIDE SEQUENCE</scope>
</reference>
<dbReference type="GO" id="GO:0000139">
    <property type="term" value="C:Golgi membrane"/>
    <property type="evidence" value="ECO:0007669"/>
    <property type="project" value="UniProtKB-SubCell"/>
</dbReference>
<dbReference type="Gene3D" id="3.90.1480.20">
    <property type="entry name" value="Glycosyl transferase family 29"/>
    <property type="match status" value="1"/>
</dbReference>
<dbReference type="CDD" id="cd23963">
    <property type="entry name" value="GT29_ST8SIA"/>
    <property type="match status" value="1"/>
</dbReference>
<keyword evidence="3" id="KW-0328">Glycosyltransferase</keyword>
<dbReference type="InterPro" id="IPR038578">
    <property type="entry name" value="GT29-like_sf"/>
</dbReference>
<name>A0A7M7PJI4_STRPU</name>
<dbReference type="GO" id="GO:0003828">
    <property type="term" value="F:alpha-N-acetylneuraminate alpha-2,8-sialyltransferase activity"/>
    <property type="evidence" value="ECO:0000318"/>
    <property type="project" value="GO_Central"/>
</dbReference>
<dbReference type="OMA" id="YYTHANS"/>
<keyword evidence="10" id="KW-0325">Glycoprotein</keyword>
<comment type="similarity">
    <text evidence="2">Belongs to the glycosyltransferase 29 family.</text>
</comment>
<organism evidence="11 12">
    <name type="scientific">Strongylocentrotus purpuratus</name>
    <name type="common">Purple sea urchin</name>
    <dbReference type="NCBI Taxonomy" id="7668"/>
    <lineage>
        <taxon>Eukaryota</taxon>
        <taxon>Metazoa</taxon>
        <taxon>Echinodermata</taxon>
        <taxon>Eleutherozoa</taxon>
        <taxon>Echinozoa</taxon>
        <taxon>Echinoidea</taxon>
        <taxon>Euechinoidea</taxon>
        <taxon>Echinacea</taxon>
        <taxon>Camarodonta</taxon>
        <taxon>Echinidea</taxon>
        <taxon>Strongylocentrotidae</taxon>
        <taxon>Strongylocentrotus</taxon>
    </lineage>
</organism>